<evidence type="ECO:0000259" key="4">
    <source>
        <dbReference type="Pfam" id="PF10502"/>
    </source>
</evidence>
<comment type="subcellular location">
    <subcellularLocation>
        <location evidence="1">Cell membrane</location>
        <topology evidence="1">Single-pass type II membrane protein</topology>
    </subcellularLocation>
    <subcellularLocation>
        <location evidence="3">Membrane</location>
        <topology evidence="3">Single-pass type II membrane protein</topology>
    </subcellularLocation>
</comment>
<dbReference type="SUPFAM" id="SSF51306">
    <property type="entry name" value="LexA/Signal peptidase"/>
    <property type="match status" value="1"/>
</dbReference>
<comment type="similarity">
    <text evidence="2 3">Belongs to the peptidase S26 family.</text>
</comment>
<evidence type="ECO:0000313" key="6">
    <source>
        <dbReference type="Proteomes" id="UP001500945"/>
    </source>
</evidence>
<dbReference type="CDD" id="cd06530">
    <property type="entry name" value="S26_SPase_I"/>
    <property type="match status" value="1"/>
</dbReference>
<sequence>MKRVVKVAGASMAPTYRSGDLLLTRGIGRGGLPRRGQVVVLRRGGTRMLKRVVGVPDDQVEVEAGRLFVNGESVDGRGRVPGAVTAAWRVPTGSYFVAGDNPAVSDDSRVWDEPFVPLDHLEAVVIRWLARARRRTDLKPGELPAAADPAG</sequence>
<dbReference type="Proteomes" id="UP001500945">
    <property type="component" value="Unassembled WGS sequence"/>
</dbReference>
<dbReference type="NCBIfam" id="TIGR02227">
    <property type="entry name" value="sigpep_I_bact"/>
    <property type="match status" value="1"/>
</dbReference>
<organism evidence="5 6">
    <name type="scientific">Fodinibacter luteus</name>
    <dbReference type="NCBI Taxonomy" id="552064"/>
    <lineage>
        <taxon>Bacteria</taxon>
        <taxon>Bacillati</taxon>
        <taxon>Actinomycetota</taxon>
        <taxon>Actinomycetes</taxon>
        <taxon>Micrococcales</taxon>
        <taxon>Intrasporangiaceae</taxon>
        <taxon>Fodinibacter (ex Wang et al. 2009)</taxon>
    </lineage>
</organism>
<evidence type="ECO:0000256" key="1">
    <source>
        <dbReference type="ARBA" id="ARBA00004401"/>
    </source>
</evidence>
<feature type="domain" description="Peptidase S26" evidence="4">
    <location>
        <begin position="5"/>
        <end position="125"/>
    </location>
</feature>
<dbReference type="InterPro" id="IPR019533">
    <property type="entry name" value="Peptidase_S26"/>
</dbReference>
<dbReference type="PANTHER" id="PTHR43390">
    <property type="entry name" value="SIGNAL PEPTIDASE I"/>
    <property type="match status" value="1"/>
</dbReference>
<dbReference type="InterPro" id="IPR036286">
    <property type="entry name" value="LexA/Signal_pep-like_sf"/>
</dbReference>
<dbReference type="PANTHER" id="PTHR43390:SF1">
    <property type="entry name" value="CHLOROPLAST PROCESSING PEPTIDASE"/>
    <property type="match status" value="1"/>
</dbReference>
<dbReference type="PRINTS" id="PR00727">
    <property type="entry name" value="LEADERPTASE"/>
</dbReference>
<comment type="caution">
    <text evidence="5">The sequence shown here is derived from an EMBL/GenBank/DDBJ whole genome shotgun (WGS) entry which is preliminary data.</text>
</comment>
<comment type="catalytic activity">
    <reaction evidence="3">
        <text>Cleavage of hydrophobic, N-terminal signal or leader sequences from secreted and periplasmic proteins.</text>
        <dbReference type="EC" id="3.4.21.89"/>
    </reaction>
</comment>
<protein>
    <recommendedName>
        <fullName evidence="3">Signal peptidase I</fullName>
        <ecNumber evidence="3">3.4.21.89</ecNumber>
    </recommendedName>
</protein>
<dbReference type="EC" id="3.4.21.89" evidence="3"/>
<keyword evidence="6" id="KW-1185">Reference proteome</keyword>
<dbReference type="InterPro" id="IPR000223">
    <property type="entry name" value="Pept_S26A_signal_pept_1"/>
</dbReference>
<proteinExistence type="inferred from homology"/>
<keyword evidence="3" id="KW-0378">Hydrolase</keyword>
<dbReference type="RefSeq" id="WP_345206045.1">
    <property type="nucleotide sequence ID" value="NZ_BAABGM010000014.1"/>
</dbReference>
<dbReference type="EMBL" id="BAABGM010000014">
    <property type="protein sequence ID" value="GAA4407398.1"/>
    <property type="molecule type" value="Genomic_DNA"/>
</dbReference>
<dbReference type="Gene3D" id="2.10.109.10">
    <property type="entry name" value="Umud Fragment, subunit A"/>
    <property type="match status" value="1"/>
</dbReference>
<evidence type="ECO:0000256" key="2">
    <source>
        <dbReference type="ARBA" id="ARBA00009370"/>
    </source>
</evidence>
<keyword evidence="3" id="KW-0645">Protease</keyword>
<gene>
    <name evidence="5" type="ORF">GCM10023168_23400</name>
</gene>
<accession>A0ABP8KIL6</accession>
<reference evidence="6" key="1">
    <citation type="journal article" date="2019" name="Int. J. Syst. Evol. Microbiol.">
        <title>The Global Catalogue of Microorganisms (GCM) 10K type strain sequencing project: providing services to taxonomists for standard genome sequencing and annotation.</title>
        <authorList>
            <consortium name="The Broad Institute Genomics Platform"/>
            <consortium name="The Broad Institute Genome Sequencing Center for Infectious Disease"/>
            <person name="Wu L."/>
            <person name="Ma J."/>
        </authorList>
    </citation>
    <scope>NUCLEOTIDE SEQUENCE [LARGE SCALE GENOMIC DNA]</scope>
    <source>
        <strain evidence="6">JCM 17809</strain>
    </source>
</reference>
<name>A0ABP8KIL6_9MICO</name>
<evidence type="ECO:0000313" key="5">
    <source>
        <dbReference type="EMBL" id="GAA4407398.1"/>
    </source>
</evidence>
<evidence type="ECO:0000256" key="3">
    <source>
        <dbReference type="RuleBase" id="RU362042"/>
    </source>
</evidence>
<dbReference type="Pfam" id="PF10502">
    <property type="entry name" value="Peptidase_S26"/>
    <property type="match status" value="1"/>
</dbReference>